<protein>
    <submittedName>
        <fullName evidence="2">Uncharacterized protein</fullName>
    </submittedName>
</protein>
<evidence type="ECO:0000313" key="3">
    <source>
        <dbReference type="Proteomes" id="UP000246740"/>
    </source>
</evidence>
<dbReference type="Proteomes" id="UP000246740">
    <property type="component" value="Unassembled WGS sequence"/>
</dbReference>
<dbReference type="AlphaFoldDB" id="A0A317XG94"/>
<reference evidence="2 3" key="1">
    <citation type="journal article" date="2018" name="Mol. Biol. Evol.">
        <title>Broad Genomic Sampling Reveals a Smut Pathogenic Ancestry of the Fungal Clade Ustilaginomycotina.</title>
        <authorList>
            <person name="Kijpornyongpan T."/>
            <person name="Mondo S.J."/>
            <person name="Barry K."/>
            <person name="Sandor L."/>
            <person name="Lee J."/>
            <person name="Lipzen A."/>
            <person name="Pangilinan J."/>
            <person name="LaButti K."/>
            <person name="Hainaut M."/>
            <person name="Henrissat B."/>
            <person name="Grigoriev I.V."/>
            <person name="Spatafora J.W."/>
            <person name="Aime M.C."/>
        </authorList>
    </citation>
    <scope>NUCLEOTIDE SEQUENCE [LARGE SCALE GENOMIC DNA]</scope>
    <source>
        <strain evidence="2 3">MCA 3645</strain>
    </source>
</reference>
<sequence>MVWRHALIIWPMVLSCIGQWSGVNLKLDNKGVWHISEPSTETAEGQKKKQKSNIWRATEEPNGARLVVGVHEAELRACCDDKAGLLACLLANFFASMHCNACLQTADPSVVSK</sequence>
<keyword evidence="3" id="KW-1185">Reference proteome</keyword>
<dbReference type="PROSITE" id="PS51257">
    <property type="entry name" value="PROKAR_LIPOPROTEIN"/>
    <property type="match status" value="1"/>
</dbReference>
<feature type="signal peptide" evidence="1">
    <location>
        <begin position="1"/>
        <end position="22"/>
    </location>
</feature>
<proteinExistence type="predicted"/>
<keyword evidence="1" id="KW-0732">Signal</keyword>
<evidence type="ECO:0000256" key="1">
    <source>
        <dbReference type="SAM" id="SignalP"/>
    </source>
</evidence>
<dbReference type="EMBL" id="KZ819217">
    <property type="protein sequence ID" value="PWY97151.1"/>
    <property type="molecule type" value="Genomic_DNA"/>
</dbReference>
<dbReference type="InParanoid" id="A0A317XG94"/>
<evidence type="ECO:0000313" key="2">
    <source>
        <dbReference type="EMBL" id="PWY97151.1"/>
    </source>
</evidence>
<feature type="chain" id="PRO_5016259043" evidence="1">
    <location>
        <begin position="23"/>
        <end position="113"/>
    </location>
</feature>
<gene>
    <name evidence="2" type="ORF">BCV70DRAFT_203116</name>
</gene>
<accession>A0A317XG94</accession>
<name>A0A317XG94_9BASI</name>
<organism evidence="2 3">
    <name type="scientific">Testicularia cyperi</name>
    <dbReference type="NCBI Taxonomy" id="1882483"/>
    <lineage>
        <taxon>Eukaryota</taxon>
        <taxon>Fungi</taxon>
        <taxon>Dikarya</taxon>
        <taxon>Basidiomycota</taxon>
        <taxon>Ustilaginomycotina</taxon>
        <taxon>Ustilaginomycetes</taxon>
        <taxon>Ustilaginales</taxon>
        <taxon>Anthracoideaceae</taxon>
        <taxon>Testicularia</taxon>
    </lineage>
</organism>